<keyword evidence="1" id="KW-1133">Transmembrane helix</keyword>
<evidence type="ECO:0000313" key="2">
    <source>
        <dbReference type="EMBL" id="RGR52370.1"/>
    </source>
</evidence>
<reference evidence="2 3" key="1">
    <citation type="submission" date="2018-08" db="EMBL/GenBank/DDBJ databases">
        <title>A genome reference for cultivated species of the human gut microbiota.</title>
        <authorList>
            <person name="Zou Y."/>
            <person name="Xue W."/>
            <person name="Luo G."/>
        </authorList>
    </citation>
    <scope>NUCLEOTIDE SEQUENCE [LARGE SCALE GENOMIC DNA]</scope>
    <source>
        <strain evidence="2 3">AF25-15</strain>
    </source>
</reference>
<sequence length="59" mass="6372">MNDSRLKGIAVILFGILLSASSAEMNRTVLASWSDFPFTLIGIIVGIVGLVMVFKSNKE</sequence>
<feature type="transmembrane region" description="Helical" evidence="1">
    <location>
        <begin position="33"/>
        <end position="54"/>
    </location>
</feature>
<proteinExistence type="predicted"/>
<keyword evidence="1" id="KW-0472">Membrane</keyword>
<dbReference type="RefSeq" id="WP_118392581.1">
    <property type="nucleotide sequence ID" value="NZ_QRUJ01000023.1"/>
</dbReference>
<keyword evidence="1" id="KW-0812">Transmembrane</keyword>
<dbReference type="EMBL" id="QRUJ01000023">
    <property type="protein sequence ID" value="RGR52370.1"/>
    <property type="molecule type" value="Genomic_DNA"/>
</dbReference>
<dbReference type="Proteomes" id="UP000266066">
    <property type="component" value="Unassembled WGS sequence"/>
</dbReference>
<comment type="caution">
    <text evidence="2">The sequence shown here is derived from an EMBL/GenBank/DDBJ whole genome shotgun (WGS) entry which is preliminary data.</text>
</comment>
<evidence type="ECO:0000313" key="3">
    <source>
        <dbReference type="Proteomes" id="UP000266066"/>
    </source>
</evidence>
<organism evidence="2 3">
    <name type="scientific">Agathobacter rectalis</name>
    <dbReference type="NCBI Taxonomy" id="39491"/>
    <lineage>
        <taxon>Bacteria</taxon>
        <taxon>Bacillati</taxon>
        <taxon>Bacillota</taxon>
        <taxon>Clostridia</taxon>
        <taxon>Lachnospirales</taxon>
        <taxon>Lachnospiraceae</taxon>
        <taxon>Agathobacter</taxon>
    </lineage>
</organism>
<gene>
    <name evidence="2" type="ORF">DWY38_14765</name>
</gene>
<dbReference type="AlphaFoldDB" id="A0A395UV06"/>
<evidence type="ECO:0000256" key="1">
    <source>
        <dbReference type="SAM" id="Phobius"/>
    </source>
</evidence>
<name>A0A395UV06_9FIRM</name>
<protein>
    <submittedName>
        <fullName evidence="2">Uncharacterized protein</fullName>
    </submittedName>
</protein>
<accession>A0A395UV06</accession>